<keyword evidence="2" id="KW-1185">Reference proteome</keyword>
<gene>
    <name evidence="1" type="ORF">OV287_37640</name>
</gene>
<reference evidence="1 2" key="1">
    <citation type="submission" date="2022-11" db="EMBL/GenBank/DDBJ databases">
        <title>Minimal conservation of predation-associated metabolite biosynthetic gene clusters underscores biosynthetic potential of Myxococcota including descriptions for ten novel species: Archangium lansinium sp. nov., Myxococcus landrumus sp. nov., Nannocystis bai.</title>
        <authorList>
            <person name="Ahearne A."/>
            <person name="Stevens C."/>
            <person name="Phillips K."/>
        </authorList>
    </citation>
    <scope>NUCLEOTIDE SEQUENCE [LARGE SCALE GENOMIC DNA]</scope>
    <source>
        <strain evidence="1 2">MIWBW</strain>
    </source>
</reference>
<accession>A0ABT4AES8</accession>
<comment type="caution">
    <text evidence="1">The sequence shown here is derived from an EMBL/GenBank/DDBJ whole genome shotgun (WGS) entry which is preliminary data.</text>
</comment>
<evidence type="ECO:0008006" key="3">
    <source>
        <dbReference type="Google" id="ProtNLM"/>
    </source>
</evidence>
<protein>
    <recommendedName>
        <fullName evidence="3">PPE family protein</fullName>
    </recommendedName>
</protein>
<proteinExistence type="predicted"/>
<dbReference type="Proteomes" id="UP001207654">
    <property type="component" value="Unassembled WGS sequence"/>
</dbReference>
<dbReference type="EMBL" id="JAPNKA010000001">
    <property type="protein sequence ID" value="MCY1080191.1"/>
    <property type="molecule type" value="Genomic_DNA"/>
</dbReference>
<organism evidence="1 2">
    <name type="scientific">Archangium lansingense</name>
    <dbReference type="NCBI Taxonomy" id="2995310"/>
    <lineage>
        <taxon>Bacteria</taxon>
        <taxon>Pseudomonadati</taxon>
        <taxon>Myxococcota</taxon>
        <taxon>Myxococcia</taxon>
        <taxon>Myxococcales</taxon>
        <taxon>Cystobacterineae</taxon>
        <taxon>Archangiaceae</taxon>
        <taxon>Archangium</taxon>
    </lineage>
</organism>
<sequence length="296" mass="31042">MKVTALFGVIVLVLVGGCGPVEEPANLSGEPGHTAVQALEDGNGLAFNGLAFNGLAFNGLAFNGLAFNGLSSSSFSSWFQQRPADANLFMKYLIHCSVPAGQTRTYSNGSTTYVWNGGLGLAPAWSNGSPATLEEQQTVSACLAALVNKYGRTVQISVLGSNAWGQPIPTTASERNNFTLREACFFGNLFNGEGLFVGNDQGLFPPGQSSLRACALSGGNACPPLTHIGSCHARCQHDISGSYFTRCTFNGVTYHPLTTRLRYQDIHTCGDGICQPSESCGNGLSANSCRDCGTCG</sequence>
<evidence type="ECO:0000313" key="2">
    <source>
        <dbReference type="Proteomes" id="UP001207654"/>
    </source>
</evidence>
<dbReference type="RefSeq" id="WP_267538865.1">
    <property type="nucleotide sequence ID" value="NZ_JAPNKA010000001.1"/>
</dbReference>
<name>A0ABT4AES8_9BACT</name>
<dbReference type="PROSITE" id="PS51257">
    <property type="entry name" value="PROKAR_LIPOPROTEIN"/>
    <property type="match status" value="1"/>
</dbReference>
<evidence type="ECO:0000313" key="1">
    <source>
        <dbReference type="EMBL" id="MCY1080191.1"/>
    </source>
</evidence>